<evidence type="ECO:0000313" key="1">
    <source>
        <dbReference type="EMBL" id="JAH59373.1"/>
    </source>
</evidence>
<dbReference type="EMBL" id="GBXM01049204">
    <property type="protein sequence ID" value="JAH59373.1"/>
    <property type="molecule type" value="Transcribed_RNA"/>
</dbReference>
<dbReference type="AlphaFoldDB" id="A0A0E9U348"/>
<reference evidence="1" key="2">
    <citation type="journal article" date="2015" name="Fish Shellfish Immunol.">
        <title>Early steps in the European eel (Anguilla anguilla)-Vibrio vulnificus interaction in the gills: Role of the RtxA13 toxin.</title>
        <authorList>
            <person name="Callol A."/>
            <person name="Pajuelo D."/>
            <person name="Ebbesson L."/>
            <person name="Teles M."/>
            <person name="MacKenzie S."/>
            <person name="Amaro C."/>
        </authorList>
    </citation>
    <scope>NUCLEOTIDE SEQUENCE</scope>
</reference>
<proteinExistence type="predicted"/>
<organism evidence="1">
    <name type="scientific">Anguilla anguilla</name>
    <name type="common">European freshwater eel</name>
    <name type="synonym">Muraena anguilla</name>
    <dbReference type="NCBI Taxonomy" id="7936"/>
    <lineage>
        <taxon>Eukaryota</taxon>
        <taxon>Metazoa</taxon>
        <taxon>Chordata</taxon>
        <taxon>Craniata</taxon>
        <taxon>Vertebrata</taxon>
        <taxon>Euteleostomi</taxon>
        <taxon>Actinopterygii</taxon>
        <taxon>Neopterygii</taxon>
        <taxon>Teleostei</taxon>
        <taxon>Anguilliformes</taxon>
        <taxon>Anguillidae</taxon>
        <taxon>Anguilla</taxon>
    </lineage>
</organism>
<sequence>MELKPEQAWHSKKNVLWHCLKLCRKHQ</sequence>
<reference evidence="1" key="1">
    <citation type="submission" date="2014-11" db="EMBL/GenBank/DDBJ databases">
        <authorList>
            <person name="Amaro Gonzalez C."/>
        </authorList>
    </citation>
    <scope>NUCLEOTIDE SEQUENCE</scope>
</reference>
<protein>
    <submittedName>
        <fullName evidence="1">Uncharacterized protein</fullName>
    </submittedName>
</protein>
<name>A0A0E9U348_ANGAN</name>
<accession>A0A0E9U348</accession>